<dbReference type="Pfam" id="PF00072">
    <property type="entry name" value="Response_reg"/>
    <property type="match status" value="1"/>
</dbReference>
<accession>G7Q4X2</accession>
<dbReference type="Gene3D" id="3.40.50.2300">
    <property type="match status" value="1"/>
</dbReference>
<proteinExistence type="predicted"/>
<dbReference type="EMBL" id="CM001368">
    <property type="protein sequence ID" value="EHJ47899.1"/>
    <property type="molecule type" value="Genomic_DNA"/>
</dbReference>
<feature type="modified residue" description="4-aspartylphosphate" evidence="2">
    <location>
        <position position="61"/>
    </location>
</feature>
<protein>
    <submittedName>
        <fullName evidence="4">Response regulator receiver</fullName>
    </submittedName>
</protein>
<evidence type="ECO:0000256" key="1">
    <source>
        <dbReference type="ARBA" id="ARBA00022553"/>
    </source>
</evidence>
<dbReference type="InterPro" id="IPR011990">
    <property type="entry name" value="TPR-like_helical_dom_sf"/>
</dbReference>
<reference evidence="5" key="1">
    <citation type="journal article" date="2015" name="Genome Announc.">
        <title>High-Quality Draft Genome Sequence of Desulfovibrio carbinoliphilus FW-101-2B, an Organic Acid-Oxidizing Sulfate-Reducing Bacterium Isolated from Uranium(VI)-Contaminated Groundwater.</title>
        <authorList>
            <person name="Ramsay B.D."/>
            <person name="Hwang C."/>
            <person name="Woo H.L."/>
            <person name="Carroll S.L."/>
            <person name="Lucas S."/>
            <person name="Han J."/>
            <person name="Lapidus A.L."/>
            <person name="Cheng J.F."/>
            <person name="Goodwin L.A."/>
            <person name="Pitluck S."/>
            <person name="Peters L."/>
            <person name="Chertkov O."/>
            <person name="Held B."/>
            <person name="Detter J.C."/>
            <person name="Han C.S."/>
            <person name="Tapia R."/>
            <person name="Land M.L."/>
            <person name="Hauser L.J."/>
            <person name="Kyrpides N.C."/>
            <person name="Ivanova N.N."/>
            <person name="Mikhailova N."/>
            <person name="Pagani I."/>
            <person name="Woyke T."/>
            <person name="Arkin A.P."/>
            <person name="Dehal P."/>
            <person name="Chivian D."/>
            <person name="Criddle C.S."/>
            <person name="Wu W."/>
            <person name="Chakraborty R."/>
            <person name="Hazen T.C."/>
            <person name="Fields M.W."/>
        </authorList>
    </citation>
    <scope>NUCLEOTIDE SEQUENCE [LARGE SCALE GENOMIC DNA]</scope>
    <source>
        <strain evidence="5">FW-101-2B</strain>
    </source>
</reference>
<dbReference type="AlphaFoldDB" id="G7Q4X2"/>
<evidence type="ECO:0000313" key="4">
    <source>
        <dbReference type="EMBL" id="EHJ47899.1"/>
    </source>
</evidence>
<dbReference type="InterPro" id="IPR011006">
    <property type="entry name" value="CheY-like_superfamily"/>
</dbReference>
<sequence>MTAPTTPLFRSPLIVSASEGHAKIDRDFLKRARIFGARHVTSGAEALAHLRRGGADLILCDATLADMDGQAFVAALRADPALAGIPVILATVGGRRAEVLAAVKLGVAGYCLRPYSEDTFRRHLSMAAHVARFAAAEKAALARARAGEAAGDLDGAARDFAAVAETPDAAPRLFEEGMAALAVRDFERAIVAFHKALGANELFVEAYLGLARAWLAKGSTRQYRQYMKQAASACARARRFTELRDQFLALLAADEAGFNPFLALGNELLRDRHYAASISLFRHAQELAPQNADIYLSLSKAYHFLRRPDLARRAVDKSLALNDRSDEARALRQRLADRDREGLAAPGALPGGTDAPRYPLLLRGVLYLAGLATDALVRPRRQAKAA</sequence>
<dbReference type="SMART" id="SM00448">
    <property type="entry name" value="REC"/>
    <property type="match status" value="1"/>
</dbReference>
<dbReference type="InterPro" id="IPR050595">
    <property type="entry name" value="Bact_response_regulator"/>
</dbReference>
<dbReference type="PROSITE" id="PS50110">
    <property type="entry name" value="RESPONSE_REGULATORY"/>
    <property type="match status" value="1"/>
</dbReference>
<dbReference type="HOGENOM" id="CLU_058595_0_0_7"/>
<keyword evidence="1 2" id="KW-0597">Phosphoprotein</keyword>
<dbReference type="SMART" id="SM00028">
    <property type="entry name" value="TPR"/>
    <property type="match status" value="3"/>
</dbReference>
<dbReference type="OrthoDB" id="5469454at2"/>
<organism evidence="4 5">
    <name type="scientific">Solidesulfovibrio carbinoliphilus subsp. oakridgensis</name>
    <dbReference type="NCBI Taxonomy" id="694327"/>
    <lineage>
        <taxon>Bacteria</taxon>
        <taxon>Pseudomonadati</taxon>
        <taxon>Thermodesulfobacteriota</taxon>
        <taxon>Desulfovibrionia</taxon>
        <taxon>Desulfovibrionales</taxon>
        <taxon>Desulfovibrionaceae</taxon>
        <taxon>Solidesulfovibrio</taxon>
    </lineage>
</organism>
<dbReference type="Proteomes" id="UP000004662">
    <property type="component" value="Chromosome"/>
</dbReference>
<evidence type="ECO:0000259" key="3">
    <source>
        <dbReference type="PROSITE" id="PS50110"/>
    </source>
</evidence>
<evidence type="ECO:0000256" key="2">
    <source>
        <dbReference type="PROSITE-ProRule" id="PRU00169"/>
    </source>
</evidence>
<name>G7Q4X2_9BACT</name>
<dbReference type="RefSeq" id="WP_009181288.1">
    <property type="nucleotide sequence ID" value="NZ_CM001368.1"/>
</dbReference>
<gene>
    <name evidence="4" type="ORF">DFW101_1892</name>
</gene>
<dbReference type="InterPro" id="IPR019734">
    <property type="entry name" value="TPR_rpt"/>
</dbReference>
<dbReference type="eggNOG" id="COG0745">
    <property type="taxonomic scope" value="Bacteria"/>
</dbReference>
<dbReference type="InterPro" id="IPR001789">
    <property type="entry name" value="Sig_transdc_resp-reg_receiver"/>
</dbReference>
<dbReference type="Gene3D" id="1.25.40.10">
    <property type="entry name" value="Tetratricopeptide repeat domain"/>
    <property type="match status" value="2"/>
</dbReference>
<dbReference type="PANTHER" id="PTHR44591">
    <property type="entry name" value="STRESS RESPONSE REGULATOR PROTEIN 1"/>
    <property type="match status" value="1"/>
</dbReference>
<keyword evidence="5" id="KW-1185">Reference proteome</keyword>
<feature type="domain" description="Response regulatory" evidence="3">
    <location>
        <begin position="11"/>
        <end position="128"/>
    </location>
</feature>
<evidence type="ECO:0000313" key="5">
    <source>
        <dbReference type="Proteomes" id="UP000004662"/>
    </source>
</evidence>
<dbReference type="GO" id="GO:0000160">
    <property type="term" value="P:phosphorelay signal transduction system"/>
    <property type="evidence" value="ECO:0007669"/>
    <property type="project" value="InterPro"/>
</dbReference>
<dbReference type="PANTHER" id="PTHR44591:SF3">
    <property type="entry name" value="RESPONSE REGULATORY DOMAIN-CONTAINING PROTEIN"/>
    <property type="match status" value="1"/>
</dbReference>
<dbReference type="SUPFAM" id="SSF48452">
    <property type="entry name" value="TPR-like"/>
    <property type="match status" value="1"/>
</dbReference>
<dbReference type="eggNOG" id="COG0457">
    <property type="taxonomic scope" value="Bacteria"/>
</dbReference>
<dbReference type="STRING" id="694327.DFW101_1892"/>
<dbReference type="SUPFAM" id="SSF52172">
    <property type="entry name" value="CheY-like"/>
    <property type="match status" value="1"/>
</dbReference>